<evidence type="ECO:0008006" key="2">
    <source>
        <dbReference type="Google" id="ProtNLM"/>
    </source>
</evidence>
<dbReference type="InterPro" id="IPR011990">
    <property type="entry name" value="TPR-like_helical_dom_sf"/>
</dbReference>
<accession>A0A6B2LT35</accession>
<name>A0A6B2LT35_9EUKA</name>
<dbReference type="EMBL" id="GIBP01011383">
    <property type="protein sequence ID" value="NDV40352.1"/>
    <property type="molecule type" value="Transcribed_RNA"/>
</dbReference>
<dbReference type="AlphaFoldDB" id="A0A6B2LT35"/>
<dbReference type="InterPro" id="IPR006597">
    <property type="entry name" value="Sel1-like"/>
</dbReference>
<dbReference type="SMART" id="SM00671">
    <property type="entry name" value="SEL1"/>
    <property type="match status" value="2"/>
</dbReference>
<reference evidence="1" key="1">
    <citation type="journal article" date="2020" name="J. Eukaryot. Microbiol.">
        <title>De novo Sequencing, Assembly and Annotation of the Transcriptome for the Free-Living Testate Amoeba Arcella intermedia.</title>
        <authorList>
            <person name="Ribeiro G.M."/>
            <person name="Porfirio-Sousa A.L."/>
            <person name="Maurer-Alcala X.X."/>
            <person name="Katz L.A."/>
            <person name="Lahr D.J.G."/>
        </authorList>
    </citation>
    <scope>NUCLEOTIDE SEQUENCE</scope>
</reference>
<proteinExistence type="predicted"/>
<dbReference type="InterPro" id="IPR052945">
    <property type="entry name" value="Mitotic_Regulator"/>
</dbReference>
<dbReference type="SUPFAM" id="SSF81901">
    <property type="entry name" value="HCP-like"/>
    <property type="match status" value="1"/>
</dbReference>
<dbReference type="Pfam" id="PF08238">
    <property type="entry name" value="Sel1"/>
    <property type="match status" value="2"/>
</dbReference>
<sequence length="98" mass="10885">MGNSDALHNLGICYQDGKGVKQNLKTACKYYKLSADKGHSDALNRLGLCYYNGVGVKQDIEAAIKCYKLSANMGNQYARQNLKTLNLLDQDQKASFDF</sequence>
<organism evidence="1">
    <name type="scientific">Arcella intermedia</name>
    <dbReference type="NCBI Taxonomy" id="1963864"/>
    <lineage>
        <taxon>Eukaryota</taxon>
        <taxon>Amoebozoa</taxon>
        <taxon>Tubulinea</taxon>
        <taxon>Elardia</taxon>
        <taxon>Arcellinida</taxon>
        <taxon>Sphaerothecina</taxon>
        <taxon>Arcellidae</taxon>
        <taxon>Arcella</taxon>
    </lineage>
</organism>
<dbReference type="Gene3D" id="1.25.40.10">
    <property type="entry name" value="Tetratricopeptide repeat domain"/>
    <property type="match status" value="1"/>
</dbReference>
<dbReference type="PANTHER" id="PTHR43628:SF1">
    <property type="entry name" value="CHITIN SYNTHASE REGULATORY FACTOR 2-RELATED"/>
    <property type="match status" value="1"/>
</dbReference>
<dbReference type="PANTHER" id="PTHR43628">
    <property type="entry name" value="ACTIVATOR OF C KINASE PROTEIN 1-RELATED"/>
    <property type="match status" value="1"/>
</dbReference>
<protein>
    <recommendedName>
        <fullName evidence="2">Beta-lactamase</fullName>
    </recommendedName>
</protein>
<evidence type="ECO:0000313" key="1">
    <source>
        <dbReference type="EMBL" id="NDV40352.1"/>
    </source>
</evidence>